<dbReference type="Proteomes" id="UP000717696">
    <property type="component" value="Unassembled WGS sequence"/>
</dbReference>
<reference evidence="4" key="1">
    <citation type="journal article" date="2021" name="Nat. Commun.">
        <title>Genetic determinants of endophytism in the Arabidopsis root mycobiome.</title>
        <authorList>
            <person name="Mesny F."/>
            <person name="Miyauchi S."/>
            <person name="Thiergart T."/>
            <person name="Pickel B."/>
            <person name="Atanasova L."/>
            <person name="Karlsson M."/>
            <person name="Huettel B."/>
            <person name="Barry K.W."/>
            <person name="Haridas S."/>
            <person name="Chen C."/>
            <person name="Bauer D."/>
            <person name="Andreopoulos W."/>
            <person name="Pangilinan J."/>
            <person name="LaButti K."/>
            <person name="Riley R."/>
            <person name="Lipzen A."/>
            <person name="Clum A."/>
            <person name="Drula E."/>
            <person name="Henrissat B."/>
            <person name="Kohler A."/>
            <person name="Grigoriev I.V."/>
            <person name="Martin F.M."/>
            <person name="Hacquard S."/>
        </authorList>
    </citation>
    <scope>NUCLEOTIDE SEQUENCE</scope>
    <source>
        <strain evidence="4">MPI-CAGE-AT-0021</strain>
    </source>
</reference>
<accession>A0A9P9IFZ3</accession>
<dbReference type="Pfam" id="PF11951">
    <property type="entry name" value="Fungal_trans_2"/>
    <property type="match status" value="1"/>
</dbReference>
<feature type="region of interest" description="Disordered" evidence="3">
    <location>
        <begin position="102"/>
        <end position="128"/>
    </location>
</feature>
<comment type="caution">
    <text evidence="4">The sequence shown here is derived from an EMBL/GenBank/DDBJ whole genome shotgun (WGS) entry which is preliminary data.</text>
</comment>
<comment type="subcellular location">
    <subcellularLocation>
        <location evidence="1">Nucleus</location>
    </subcellularLocation>
</comment>
<feature type="region of interest" description="Disordered" evidence="3">
    <location>
        <begin position="371"/>
        <end position="406"/>
    </location>
</feature>
<evidence type="ECO:0000256" key="1">
    <source>
        <dbReference type="ARBA" id="ARBA00004123"/>
    </source>
</evidence>
<proteinExistence type="predicted"/>
<evidence type="ECO:0000313" key="5">
    <source>
        <dbReference type="Proteomes" id="UP000717696"/>
    </source>
</evidence>
<keyword evidence="2" id="KW-0539">Nucleus</keyword>
<dbReference type="PANTHER" id="PTHR37534">
    <property type="entry name" value="TRANSCRIPTIONAL ACTIVATOR PROTEIN UGA3"/>
    <property type="match status" value="1"/>
</dbReference>
<feature type="compositionally biased region" description="Low complexity" evidence="3">
    <location>
        <begin position="395"/>
        <end position="406"/>
    </location>
</feature>
<dbReference type="AlphaFoldDB" id="A0A9P9IFZ3"/>
<dbReference type="InterPro" id="IPR021858">
    <property type="entry name" value="Fun_TF"/>
</dbReference>
<dbReference type="GO" id="GO:0005634">
    <property type="term" value="C:nucleus"/>
    <property type="evidence" value="ECO:0007669"/>
    <property type="project" value="UniProtKB-SubCell"/>
</dbReference>
<evidence type="ECO:0000256" key="2">
    <source>
        <dbReference type="ARBA" id="ARBA00023242"/>
    </source>
</evidence>
<organism evidence="4 5">
    <name type="scientific">Dactylonectria estremocensis</name>
    <dbReference type="NCBI Taxonomy" id="1079267"/>
    <lineage>
        <taxon>Eukaryota</taxon>
        <taxon>Fungi</taxon>
        <taxon>Dikarya</taxon>
        <taxon>Ascomycota</taxon>
        <taxon>Pezizomycotina</taxon>
        <taxon>Sordariomycetes</taxon>
        <taxon>Hypocreomycetidae</taxon>
        <taxon>Hypocreales</taxon>
        <taxon>Nectriaceae</taxon>
        <taxon>Dactylonectria</taxon>
    </lineage>
</organism>
<protein>
    <submittedName>
        <fullName evidence="4">Fungal-specific transcription factor domain-containing protein</fullName>
    </submittedName>
</protein>
<sequence>MLEMSTMELLGQVYPQHTVYGPASLPSPSPDPCDQGFLGFKAPLQTFTTPYLTPIAVPSAKRRQTSDLSCGSHTKKPKISQASPRTNSIDLSSISILPKLDAQTDPSDSATISENQPQADTQPTSVLEPKTLEESVASAFEYSNNLVLLDEKKFPVPMGGDINSFLKFKRAEPNSEGKAHILTYPQRPMPASWNAAVQKRPDRTLLAFYWFAFCTGRSLIPATNPWNDFVTFHSSPGIRCAILCLAAVHLHDHVPDKQDGGRVIRNNRFGYRAIQLHKRAVAYLRKLLDCKEDESSSEVISLLIILSTIDTLRIEYRNESPSEPTWYQGFRLAEKYLDKRGENLRFWEEECWNKKIPKSLSDTLPIGFGEFQPMRHQNSQPTSPRDSQPTNPMETQPTSSQHSQPTSLHICQSVLVARGIILAQVMTKLPQPKNFVPMQESRRFGWLLQASSENVWTIHGGCGVWPKLLHIVSQINYCATRLNQDEQSVVVPITARKILRLLYELRPTRLAEAIIDPATKTIERTAYAWLLTAIIYLRCRVQRYPPSHRYVRKHLDDLAKCIQAVPASGPHFTANAPILPVFLLGLLSTKHKEVAQGWFEKVLQVPVRSTVPPIYKALKRTWEWKRIWPSAKKVPYLIREREPWWEKLVDRLLIEAGGMLCFA</sequence>
<feature type="region of interest" description="Disordered" evidence="3">
    <location>
        <begin position="59"/>
        <end position="87"/>
    </location>
</feature>
<name>A0A9P9IFZ3_9HYPO</name>
<keyword evidence="5" id="KW-1185">Reference proteome</keyword>
<dbReference type="OrthoDB" id="3597252at2759"/>
<dbReference type="EMBL" id="JAGMUU010000032">
    <property type="protein sequence ID" value="KAH7118279.1"/>
    <property type="molecule type" value="Genomic_DNA"/>
</dbReference>
<dbReference type="PANTHER" id="PTHR37534:SF46">
    <property type="entry name" value="ZN(II)2CYS6 TRANSCRIPTION FACTOR (EUROFUNG)"/>
    <property type="match status" value="1"/>
</dbReference>
<evidence type="ECO:0000256" key="3">
    <source>
        <dbReference type="SAM" id="MobiDB-lite"/>
    </source>
</evidence>
<feature type="compositionally biased region" description="Polar residues" evidence="3">
    <location>
        <begin position="375"/>
        <end position="394"/>
    </location>
</feature>
<evidence type="ECO:0000313" key="4">
    <source>
        <dbReference type="EMBL" id="KAH7118279.1"/>
    </source>
</evidence>
<feature type="compositionally biased region" description="Polar residues" evidence="3">
    <location>
        <begin position="104"/>
        <end position="125"/>
    </location>
</feature>
<gene>
    <name evidence="4" type="ORF">B0J13DRAFT_570117</name>
</gene>